<dbReference type="PANTHER" id="PTHR35617">
    <property type="entry name" value="PHAGE_INTEGRASE DOMAIN-CONTAINING PROTEIN"/>
    <property type="match status" value="1"/>
</dbReference>
<sequence length="137" mass="15338">EAQSTLPHRSPSWDLPTVLRALRSPPFELLQFINFRPLILKTALLLALASVKRMSDLQALSVNPACLEFGPNDSKVVLKPSQGYVPKVLSTLFRAQVITLLALPPSEQDQDINLLCPVRSLRTYIERSASFRQSEQL</sequence>
<feature type="non-terminal residue" evidence="1">
    <location>
        <position position="137"/>
    </location>
</feature>
<keyword evidence="2" id="KW-1185">Reference proteome</keyword>
<comment type="caution">
    <text evidence="1">The sequence shown here is derived from an EMBL/GenBank/DDBJ whole genome shotgun (WGS) entry which is preliminary data.</text>
</comment>
<feature type="non-terminal residue" evidence="1">
    <location>
        <position position="1"/>
    </location>
</feature>
<dbReference type="EMBL" id="JAMKFB020000018">
    <property type="protein sequence ID" value="KAL0168645.1"/>
    <property type="molecule type" value="Genomic_DNA"/>
</dbReference>
<reference evidence="1 2" key="1">
    <citation type="submission" date="2024-05" db="EMBL/GenBank/DDBJ databases">
        <title>Genome sequencing and assembly of Indian major carp, Cirrhinus mrigala (Hamilton, 1822).</title>
        <authorList>
            <person name="Mohindra V."/>
            <person name="Chowdhury L.M."/>
            <person name="Lal K."/>
            <person name="Jena J.K."/>
        </authorList>
    </citation>
    <scope>NUCLEOTIDE SEQUENCE [LARGE SCALE GENOMIC DNA]</scope>
    <source>
        <strain evidence="1">CM1030</strain>
        <tissue evidence="1">Blood</tissue>
    </source>
</reference>
<name>A0ABD0P481_CIRMR</name>
<organism evidence="1 2">
    <name type="scientific">Cirrhinus mrigala</name>
    <name type="common">Mrigala</name>
    <dbReference type="NCBI Taxonomy" id="683832"/>
    <lineage>
        <taxon>Eukaryota</taxon>
        <taxon>Metazoa</taxon>
        <taxon>Chordata</taxon>
        <taxon>Craniata</taxon>
        <taxon>Vertebrata</taxon>
        <taxon>Euteleostomi</taxon>
        <taxon>Actinopterygii</taxon>
        <taxon>Neopterygii</taxon>
        <taxon>Teleostei</taxon>
        <taxon>Ostariophysi</taxon>
        <taxon>Cypriniformes</taxon>
        <taxon>Cyprinidae</taxon>
        <taxon>Labeoninae</taxon>
        <taxon>Labeonini</taxon>
        <taxon>Cirrhinus</taxon>
    </lineage>
</organism>
<evidence type="ECO:0000313" key="2">
    <source>
        <dbReference type="Proteomes" id="UP001529510"/>
    </source>
</evidence>
<proteinExistence type="predicted"/>
<protein>
    <submittedName>
        <fullName evidence="1">Uncharacterized protein</fullName>
    </submittedName>
</protein>
<evidence type="ECO:0000313" key="1">
    <source>
        <dbReference type="EMBL" id="KAL0168645.1"/>
    </source>
</evidence>
<dbReference type="Proteomes" id="UP001529510">
    <property type="component" value="Unassembled WGS sequence"/>
</dbReference>
<accession>A0ABD0P481</accession>
<dbReference type="PANTHER" id="PTHR35617:SF3">
    <property type="entry name" value="CORE-BINDING (CB) DOMAIN-CONTAINING PROTEIN"/>
    <property type="match status" value="1"/>
</dbReference>
<gene>
    <name evidence="1" type="ORF">M9458_036867</name>
</gene>
<dbReference type="AlphaFoldDB" id="A0ABD0P481"/>